<dbReference type="SMART" id="SM00470">
    <property type="entry name" value="ParB"/>
    <property type="match status" value="1"/>
</dbReference>
<evidence type="ECO:0000313" key="7">
    <source>
        <dbReference type="EMBL" id="MDP1027809.1"/>
    </source>
</evidence>
<organism evidence="7 8">
    <name type="scientific">Sphingomonas aurea</name>
    <dbReference type="NCBI Taxonomy" id="3063994"/>
    <lineage>
        <taxon>Bacteria</taxon>
        <taxon>Pseudomonadati</taxon>
        <taxon>Pseudomonadota</taxon>
        <taxon>Alphaproteobacteria</taxon>
        <taxon>Sphingomonadales</taxon>
        <taxon>Sphingomonadaceae</taxon>
        <taxon>Sphingomonas</taxon>
    </lineage>
</organism>
<keyword evidence="2" id="KW-0159">Chromosome partition</keyword>
<proteinExistence type="inferred from homology"/>
<gene>
    <name evidence="7" type="ORF">Q5H91_11335</name>
</gene>
<protein>
    <submittedName>
        <fullName evidence="7">ParB/RepB/Spo0J family partition protein</fullName>
    </submittedName>
</protein>
<evidence type="ECO:0000259" key="6">
    <source>
        <dbReference type="SMART" id="SM00470"/>
    </source>
</evidence>
<keyword evidence="8" id="KW-1185">Reference proteome</keyword>
<dbReference type="InterPro" id="IPR050336">
    <property type="entry name" value="Chromosome_partition/occlusion"/>
</dbReference>
<dbReference type="Pfam" id="PF17762">
    <property type="entry name" value="HTH_ParB"/>
    <property type="match status" value="1"/>
</dbReference>
<evidence type="ECO:0000256" key="4">
    <source>
        <dbReference type="ARBA" id="ARBA00025472"/>
    </source>
</evidence>
<name>A0ABT9ELH7_9SPHN</name>
<feature type="domain" description="ParB-like N-terminal" evidence="6">
    <location>
        <begin position="40"/>
        <end position="129"/>
    </location>
</feature>
<dbReference type="SUPFAM" id="SSF110849">
    <property type="entry name" value="ParB/Sulfiredoxin"/>
    <property type="match status" value="1"/>
</dbReference>
<dbReference type="Pfam" id="PF23552">
    <property type="entry name" value="ParB_C"/>
    <property type="match status" value="1"/>
</dbReference>
<dbReference type="Gene3D" id="3.90.1530.30">
    <property type="match status" value="1"/>
</dbReference>
<evidence type="ECO:0000313" key="8">
    <source>
        <dbReference type="Proteomes" id="UP001230685"/>
    </source>
</evidence>
<evidence type="ECO:0000256" key="5">
    <source>
        <dbReference type="SAM" id="MobiDB-lite"/>
    </source>
</evidence>
<dbReference type="PANTHER" id="PTHR33375">
    <property type="entry name" value="CHROMOSOME-PARTITIONING PROTEIN PARB-RELATED"/>
    <property type="match status" value="1"/>
</dbReference>
<keyword evidence="3" id="KW-0238">DNA-binding</keyword>
<evidence type="ECO:0000256" key="2">
    <source>
        <dbReference type="ARBA" id="ARBA00022829"/>
    </source>
</evidence>
<dbReference type="CDD" id="cd16393">
    <property type="entry name" value="SPO0J_N"/>
    <property type="match status" value="1"/>
</dbReference>
<comment type="function">
    <text evidence="4">Involved in chromosome partition. Localize to both poles of the predivisional cell following completion of DNA replication. Binds to the DNA origin of replication.</text>
</comment>
<comment type="similarity">
    <text evidence="1">Belongs to the ParB family.</text>
</comment>
<dbReference type="Proteomes" id="UP001230685">
    <property type="component" value="Unassembled WGS sequence"/>
</dbReference>
<dbReference type="RefSeq" id="WP_305173518.1">
    <property type="nucleotide sequence ID" value="NZ_JAUUDS010000005.1"/>
</dbReference>
<dbReference type="InterPro" id="IPR057240">
    <property type="entry name" value="ParB_dimer_C"/>
</dbReference>
<dbReference type="InterPro" id="IPR003115">
    <property type="entry name" value="ParB_N"/>
</dbReference>
<reference evidence="7 8" key="1">
    <citation type="submission" date="2023-07" db="EMBL/GenBank/DDBJ databases">
        <authorList>
            <person name="Kim M.K."/>
        </authorList>
    </citation>
    <scope>NUCLEOTIDE SEQUENCE [LARGE SCALE GENOMIC DNA]</scope>
    <source>
        <strain evidence="7 8">KR1UV-12</strain>
    </source>
</reference>
<dbReference type="InterPro" id="IPR041468">
    <property type="entry name" value="HTH_ParB/Spo0J"/>
</dbReference>
<dbReference type="EMBL" id="JAUUDS010000005">
    <property type="protein sequence ID" value="MDP1027809.1"/>
    <property type="molecule type" value="Genomic_DNA"/>
</dbReference>
<feature type="compositionally biased region" description="Basic and acidic residues" evidence="5">
    <location>
        <begin position="222"/>
        <end position="238"/>
    </location>
</feature>
<sequence length="305" mass="32495">MTDIGRRPRGGLGRGLNALLGEMAREAPVNPSAEQPSGVRMLPVSALAPHPDQPRRRFDEAMLDELAGSIAARGLIQPIVVRPHGHQYQIVAGERRWRAAQRAKLQEVPVVVRELSDAETLEIALVENIQRQDLNAIEEAQAYQRLAGEYGHTQEALAKIVHKSRSHVANLLRLLELPDPVQAQVVDGSLSMGHARALLGAPDVEGLAGEVIRRGLSVRDTEKLARDSKAPRIGDDGSPRPGSRGGAGKSAGADGDIAALEGQLADLLGVAVTIAHGERGGTLSLGYATLDQLDMLCQRLTGEGI</sequence>
<dbReference type="InterPro" id="IPR004437">
    <property type="entry name" value="ParB/RepB/Spo0J"/>
</dbReference>
<evidence type="ECO:0000256" key="1">
    <source>
        <dbReference type="ARBA" id="ARBA00006295"/>
    </source>
</evidence>
<accession>A0ABT9ELH7</accession>
<comment type="caution">
    <text evidence="7">The sequence shown here is derived from an EMBL/GenBank/DDBJ whole genome shotgun (WGS) entry which is preliminary data.</text>
</comment>
<dbReference type="Gene3D" id="1.10.10.2830">
    <property type="match status" value="1"/>
</dbReference>
<feature type="region of interest" description="Disordered" evidence="5">
    <location>
        <begin position="222"/>
        <end position="252"/>
    </location>
</feature>
<dbReference type="InterPro" id="IPR036086">
    <property type="entry name" value="ParB/Sulfiredoxin_sf"/>
</dbReference>
<evidence type="ECO:0000256" key="3">
    <source>
        <dbReference type="ARBA" id="ARBA00023125"/>
    </source>
</evidence>
<dbReference type="NCBIfam" id="TIGR00180">
    <property type="entry name" value="parB_part"/>
    <property type="match status" value="1"/>
</dbReference>
<dbReference type="PANTHER" id="PTHR33375:SF1">
    <property type="entry name" value="CHROMOSOME-PARTITIONING PROTEIN PARB-RELATED"/>
    <property type="match status" value="1"/>
</dbReference>
<dbReference type="Pfam" id="PF02195">
    <property type="entry name" value="ParB_N"/>
    <property type="match status" value="1"/>
</dbReference>